<dbReference type="Pfam" id="PF01346">
    <property type="entry name" value="FKBP_N"/>
    <property type="match status" value="1"/>
</dbReference>
<evidence type="ECO:0000259" key="5">
    <source>
        <dbReference type="PROSITE" id="PS50059"/>
    </source>
</evidence>
<dbReference type="SUPFAM" id="SSF54534">
    <property type="entry name" value="FKBP-like"/>
    <property type="match status" value="1"/>
</dbReference>
<gene>
    <name evidence="6" type="ORF">MNBD_GAMMA16-295</name>
</gene>
<evidence type="ECO:0000313" key="6">
    <source>
        <dbReference type="EMBL" id="VAW85713.1"/>
    </source>
</evidence>
<dbReference type="AlphaFoldDB" id="A0A3B0ZBY9"/>
<dbReference type="InterPro" id="IPR036944">
    <property type="entry name" value="PPIase_FKBP_N_sf"/>
</dbReference>
<dbReference type="Gene3D" id="3.10.50.40">
    <property type="match status" value="1"/>
</dbReference>
<protein>
    <recommendedName>
        <fullName evidence="2">peptidylprolyl isomerase</fullName>
        <ecNumber evidence="2">5.2.1.8</ecNumber>
    </recommendedName>
</protein>
<dbReference type="InterPro" id="IPR000774">
    <property type="entry name" value="PPIase_FKBP_N"/>
</dbReference>
<evidence type="ECO:0000256" key="4">
    <source>
        <dbReference type="ARBA" id="ARBA00023235"/>
    </source>
</evidence>
<proteinExistence type="predicted"/>
<keyword evidence="3" id="KW-0697">Rotamase</keyword>
<dbReference type="PROSITE" id="PS50059">
    <property type="entry name" value="FKBP_PPIASE"/>
    <property type="match status" value="1"/>
</dbReference>
<accession>A0A3B0ZBY9</accession>
<keyword evidence="4 6" id="KW-0413">Isomerase</keyword>
<organism evidence="6">
    <name type="scientific">hydrothermal vent metagenome</name>
    <dbReference type="NCBI Taxonomy" id="652676"/>
    <lineage>
        <taxon>unclassified sequences</taxon>
        <taxon>metagenomes</taxon>
        <taxon>ecological metagenomes</taxon>
    </lineage>
</organism>
<dbReference type="InterPro" id="IPR046357">
    <property type="entry name" value="PPIase_dom_sf"/>
</dbReference>
<dbReference type="FunFam" id="3.10.50.40:FF:000006">
    <property type="entry name" value="Peptidyl-prolyl cis-trans isomerase"/>
    <property type="match status" value="1"/>
</dbReference>
<dbReference type="EMBL" id="UOFO01000077">
    <property type="protein sequence ID" value="VAW85713.1"/>
    <property type="molecule type" value="Genomic_DNA"/>
</dbReference>
<dbReference type="PANTHER" id="PTHR43811:SF19">
    <property type="entry name" value="39 KDA FK506-BINDING NUCLEAR PROTEIN"/>
    <property type="match status" value="1"/>
</dbReference>
<feature type="domain" description="PPIase FKBP-type" evidence="5">
    <location>
        <begin position="139"/>
        <end position="225"/>
    </location>
</feature>
<dbReference type="GO" id="GO:0003755">
    <property type="term" value="F:peptidyl-prolyl cis-trans isomerase activity"/>
    <property type="evidence" value="ECO:0007669"/>
    <property type="project" value="UniProtKB-KW"/>
</dbReference>
<evidence type="ECO:0000256" key="3">
    <source>
        <dbReference type="ARBA" id="ARBA00023110"/>
    </source>
</evidence>
<dbReference type="InterPro" id="IPR001179">
    <property type="entry name" value="PPIase_FKBP_dom"/>
</dbReference>
<dbReference type="EC" id="5.2.1.8" evidence="2"/>
<dbReference type="PANTHER" id="PTHR43811">
    <property type="entry name" value="FKBP-TYPE PEPTIDYL-PROLYL CIS-TRANS ISOMERASE FKPA"/>
    <property type="match status" value="1"/>
</dbReference>
<sequence length="229" mass="24963">MRMISKIASGIVLLNLVSIANADNVPISEKEKFSYAVGTQMAQQLHGQSMDLDAKMVSQALLDILSNSKPKLSDDEIKNVLASFQEKRQVEMQKLASENLVTGEAFLKNNKKEKGVETLDNGLQYQVIKAGSGEKPSVSDTVTVHYRGTLITGIEFDSSISRGEPATFPVNGVIQGWQKILPMMPTGSKWKVFIPSELAYGPRGAGANIPPNSALIFEIELLAIKQPEM</sequence>
<evidence type="ECO:0000256" key="2">
    <source>
        <dbReference type="ARBA" id="ARBA00013194"/>
    </source>
</evidence>
<name>A0A3B0ZBY9_9ZZZZ</name>
<dbReference type="Gene3D" id="1.10.287.460">
    <property type="entry name" value="Peptidyl-prolyl cis-trans isomerase, FKBP-type, N-terminal domain"/>
    <property type="match status" value="1"/>
</dbReference>
<evidence type="ECO:0000256" key="1">
    <source>
        <dbReference type="ARBA" id="ARBA00000971"/>
    </source>
</evidence>
<reference evidence="6" key="1">
    <citation type="submission" date="2018-06" db="EMBL/GenBank/DDBJ databases">
        <authorList>
            <person name="Zhirakovskaya E."/>
        </authorList>
    </citation>
    <scope>NUCLEOTIDE SEQUENCE</scope>
</reference>
<dbReference type="Pfam" id="PF00254">
    <property type="entry name" value="FKBP_C"/>
    <property type="match status" value="1"/>
</dbReference>
<dbReference type="GO" id="GO:0006457">
    <property type="term" value="P:protein folding"/>
    <property type="evidence" value="ECO:0007669"/>
    <property type="project" value="InterPro"/>
</dbReference>
<comment type="catalytic activity">
    <reaction evidence="1">
        <text>[protein]-peptidylproline (omega=180) = [protein]-peptidylproline (omega=0)</text>
        <dbReference type="Rhea" id="RHEA:16237"/>
        <dbReference type="Rhea" id="RHEA-COMP:10747"/>
        <dbReference type="Rhea" id="RHEA-COMP:10748"/>
        <dbReference type="ChEBI" id="CHEBI:83833"/>
        <dbReference type="ChEBI" id="CHEBI:83834"/>
        <dbReference type="EC" id="5.2.1.8"/>
    </reaction>
</comment>